<evidence type="ECO:0000256" key="1">
    <source>
        <dbReference type="ARBA" id="ARBA00004123"/>
    </source>
</evidence>
<evidence type="ECO:0000256" key="10">
    <source>
        <dbReference type="ARBA" id="ARBA00022840"/>
    </source>
</evidence>
<dbReference type="PRINTS" id="PR00988">
    <property type="entry name" value="URIDINKINASE"/>
</dbReference>
<comment type="caution">
    <text evidence="21">The sequence shown here is derived from an EMBL/GenBank/DDBJ whole genome shotgun (WGS) entry which is preliminary data.</text>
</comment>
<keyword evidence="22" id="KW-1185">Reference proteome</keyword>
<dbReference type="GO" id="GO:0004849">
    <property type="term" value="F:uridine kinase activity"/>
    <property type="evidence" value="ECO:0007669"/>
    <property type="project" value="UniProtKB-EC"/>
</dbReference>
<evidence type="ECO:0000259" key="20">
    <source>
        <dbReference type="Pfam" id="PF14681"/>
    </source>
</evidence>
<evidence type="ECO:0000256" key="6">
    <source>
        <dbReference type="ARBA" id="ARBA00022553"/>
    </source>
</evidence>
<comment type="catalytic activity">
    <reaction evidence="13 17">
        <text>cytidine + ATP = CMP + ADP + H(+)</text>
        <dbReference type="Rhea" id="RHEA:24674"/>
        <dbReference type="ChEBI" id="CHEBI:15378"/>
        <dbReference type="ChEBI" id="CHEBI:17562"/>
        <dbReference type="ChEBI" id="CHEBI:30616"/>
        <dbReference type="ChEBI" id="CHEBI:60377"/>
        <dbReference type="ChEBI" id="CHEBI:456216"/>
        <dbReference type="EC" id="2.7.1.48"/>
    </reaction>
</comment>
<dbReference type="FunFam" id="3.40.50.2020:FF:000010">
    <property type="entry name" value="Uridine-cytidine kinase"/>
    <property type="match status" value="1"/>
</dbReference>
<gene>
    <name evidence="21" type="ORF">GE061_007902</name>
</gene>
<dbReference type="Pfam" id="PF00485">
    <property type="entry name" value="PRK"/>
    <property type="match status" value="1"/>
</dbReference>
<sequence length="669" mass="74523">MRARAAPPLHSLSSIQVDESISLPRLGPPDICLLTLGITDSDCLQLPSRRRQHLPITDYFNWYSSRIGLLQSDFTSFACFLFLFLLLHEADIITGDFKKNWGSPSMAASIQDYDPPSSASSESDPCDPREYEDVFGKDFVVSPSEDGDIVPSKIITPPQSPRPPSAGSNQKSPRARRQRTTSISKAAILKTSQKSESVLRSNHRTIYTAGRPPWYNCAGQQVKPFVIGICGGSASGKTTVATKIIEALDIPWVTLLSMDSFYKVLNEKQHEIASNNEYNFDHPDAFDFDLLIPTLRRLKEGKKVDVPIYNFVTHGRESKTKTMYGANVVIFEGILAFYHPEVVKMCDMKIFVDTDPDVRLARRLKRDICERGRDLEGVLKQYINMVKPAFCHYIAPAMVHADIIVPRGGDNTVAIELIVHHVHTQLTKRGFKVREKLANSIVGQPLPSSIYLLPTSPQVSGLHTFIRNKDTSRDEFVFYSKRLIRLVIEYALSLLPFKEVTVETPQGVTYIGKRCSADKICGVSILRAGETMEQAVCDVCKDIRIGKILIQTNLTTGEPELYYLRLPKDIKDYLVILMDATVATGAAAMMAIRVLLDHDVPEENILIVSLLMAESGVQTIAYAFPQVRIVTSAVDPEINDKFYVLPGIGNFGDRYFGTEPSDAPNPDGS</sequence>
<dbReference type="EC" id="2.7.1.48" evidence="17"/>
<keyword evidence="10 17" id="KW-0067">ATP-binding</keyword>
<evidence type="ECO:0000313" key="22">
    <source>
        <dbReference type="Proteomes" id="UP000466442"/>
    </source>
</evidence>
<evidence type="ECO:0000256" key="16">
    <source>
        <dbReference type="ARBA" id="ARBA00065923"/>
    </source>
</evidence>
<keyword evidence="12" id="KW-0539">Nucleus</keyword>
<evidence type="ECO:0000256" key="7">
    <source>
        <dbReference type="ARBA" id="ARBA00022679"/>
    </source>
</evidence>
<dbReference type="AlphaFoldDB" id="A0A8S9WRX0"/>
<evidence type="ECO:0000256" key="17">
    <source>
        <dbReference type="RuleBase" id="RU003825"/>
    </source>
</evidence>
<comment type="subcellular location">
    <subcellularLocation>
        <location evidence="2">Cytoplasm</location>
    </subcellularLocation>
    <subcellularLocation>
        <location evidence="1">Nucleus</location>
    </subcellularLocation>
</comment>
<accession>A0A8S9WRX0</accession>
<dbReference type="GO" id="GO:0005524">
    <property type="term" value="F:ATP binding"/>
    <property type="evidence" value="ECO:0007669"/>
    <property type="project" value="UniProtKB-KW"/>
</dbReference>
<dbReference type="InterPro" id="IPR000836">
    <property type="entry name" value="PRTase_dom"/>
</dbReference>
<keyword evidence="6" id="KW-0597">Phosphoprotein</keyword>
<dbReference type="GO" id="GO:0008655">
    <property type="term" value="P:pyrimidine-containing compound salvage"/>
    <property type="evidence" value="ECO:0007669"/>
    <property type="project" value="UniProtKB-ARBA"/>
</dbReference>
<reference evidence="21" key="1">
    <citation type="journal article" date="2021" name="Mol. Ecol. Resour.">
        <title>Apolygus lucorum genome provides insights into omnivorousness and mesophyll feeding.</title>
        <authorList>
            <person name="Liu Y."/>
            <person name="Liu H."/>
            <person name="Wang H."/>
            <person name="Huang T."/>
            <person name="Liu B."/>
            <person name="Yang B."/>
            <person name="Yin L."/>
            <person name="Li B."/>
            <person name="Zhang Y."/>
            <person name="Zhang S."/>
            <person name="Jiang F."/>
            <person name="Zhang X."/>
            <person name="Ren Y."/>
            <person name="Wang B."/>
            <person name="Wang S."/>
            <person name="Lu Y."/>
            <person name="Wu K."/>
            <person name="Fan W."/>
            <person name="Wang G."/>
        </authorList>
    </citation>
    <scope>NUCLEOTIDE SEQUENCE</scope>
    <source>
        <strain evidence="21">12Hb</strain>
    </source>
</reference>
<dbReference type="NCBIfam" id="NF001097">
    <property type="entry name" value="PRK00129.1"/>
    <property type="match status" value="1"/>
</dbReference>
<evidence type="ECO:0000256" key="12">
    <source>
        <dbReference type="ARBA" id="ARBA00023242"/>
    </source>
</evidence>
<evidence type="ECO:0000256" key="2">
    <source>
        <dbReference type="ARBA" id="ARBA00004496"/>
    </source>
</evidence>
<evidence type="ECO:0000256" key="4">
    <source>
        <dbReference type="ARBA" id="ARBA00005408"/>
    </source>
</evidence>
<keyword evidence="9 17" id="KW-0418">Kinase</keyword>
<evidence type="ECO:0000259" key="19">
    <source>
        <dbReference type="Pfam" id="PF00485"/>
    </source>
</evidence>
<dbReference type="PANTHER" id="PTHR10285">
    <property type="entry name" value="URIDINE KINASE"/>
    <property type="match status" value="1"/>
</dbReference>
<evidence type="ECO:0000256" key="8">
    <source>
        <dbReference type="ARBA" id="ARBA00022741"/>
    </source>
</evidence>
<keyword evidence="8 17" id="KW-0547">Nucleotide-binding</keyword>
<dbReference type="CDD" id="cd06223">
    <property type="entry name" value="PRTases_typeI"/>
    <property type="match status" value="1"/>
</dbReference>
<dbReference type="InterPro" id="IPR027417">
    <property type="entry name" value="P-loop_NTPase"/>
</dbReference>
<dbReference type="CDD" id="cd02023">
    <property type="entry name" value="UMPK"/>
    <property type="match status" value="1"/>
</dbReference>
<comment type="subunit">
    <text evidence="16">Interacts with RNF19B.</text>
</comment>
<name>A0A8S9WRX0_APOLU</name>
<evidence type="ECO:0000256" key="15">
    <source>
        <dbReference type="ARBA" id="ARBA00056790"/>
    </source>
</evidence>
<feature type="domain" description="Phosphoribulokinase/uridine kinase" evidence="19">
    <location>
        <begin position="226"/>
        <end position="413"/>
    </location>
</feature>
<protein>
    <recommendedName>
        <fullName evidence="17">Uridine kinase</fullName>
        <ecNumber evidence="17">2.7.1.48</ecNumber>
    </recommendedName>
</protein>
<dbReference type="OrthoDB" id="10257085at2759"/>
<feature type="compositionally biased region" description="Low complexity" evidence="18">
    <location>
        <begin position="112"/>
        <end position="123"/>
    </location>
</feature>
<keyword evidence="11" id="KW-0832">Ubl conjugation</keyword>
<comment type="catalytic activity">
    <reaction evidence="14 17">
        <text>uridine + ATP = UMP + ADP + H(+)</text>
        <dbReference type="Rhea" id="RHEA:16825"/>
        <dbReference type="ChEBI" id="CHEBI:15378"/>
        <dbReference type="ChEBI" id="CHEBI:16704"/>
        <dbReference type="ChEBI" id="CHEBI:30616"/>
        <dbReference type="ChEBI" id="CHEBI:57865"/>
        <dbReference type="ChEBI" id="CHEBI:456216"/>
        <dbReference type="EC" id="2.7.1.48"/>
    </reaction>
</comment>
<keyword evidence="5" id="KW-0963">Cytoplasm</keyword>
<comment type="function">
    <text evidence="15">May contribute to UTP accumulation needed for blast transformation and proliferation.</text>
</comment>
<dbReference type="NCBIfam" id="TIGR00235">
    <property type="entry name" value="udk"/>
    <property type="match status" value="1"/>
</dbReference>
<comment type="pathway">
    <text evidence="3 17">Pyrimidine metabolism; UMP biosynthesis via salvage pathway; UMP from uridine: step 1/1.</text>
</comment>
<evidence type="ECO:0000256" key="5">
    <source>
        <dbReference type="ARBA" id="ARBA00022490"/>
    </source>
</evidence>
<dbReference type="Pfam" id="PF14681">
    <property type="entry name" value="UPRTase"/>
    <property type="match status" value="1"/>
</dbReference>
<dbReference type="Proteomes" id="UP000466442">
    <property type="component" value="Linkage Group LG16"/>
</dbReference>
<evidence type="ECO:0000256" key="14">
    <source>
        <dbReference type="ARBA" id="ARBA00048909"/>
    </source>
</evidence>
<dbReference type="SUPFAM" id="SSF52540">
    <property type="entry name" value="P-loop containing nucleoside triphosphate hydrolases"/>
    <property type="match status" value="1"/>
</dbReference>
<dbReference type="InterPro" id="IPR000764">
    <property type="entry name" value="Uridine_kinase-like"/>
</dbReference>
<feature type="region of interest" description="Disordered" evidence="18">
    <location>
        <begin position="108"/>
        <end position="128"/>
    </location>
</feature>
<keyword evidence="7 17" id="KW-0808">Transferase</keyword>
<evidence type="ECO:0000256" key="11">
    <source>
        <dbReference type="ARBA" id="ARBA00022843"/>
    </source>
</evidence>
<dbReference type="InterPro" id="IPR006083">
    <property type="entry name" value="PRK/URK"/>
</dbReference>
<proteinExistence type="inferred from homology"/>
<dbReference type="NCBIfam" id="NF004018">
    <property type="entry name" value="PRK05480.1"/>
    <property type="match status" value="1"/>
</dbReference>
<dbReference type="GO" id="GO:0005634">
    <property type="term" value="C:nucleus"/>
    <property type="evidence" value="ECO:0007669"/>
    <property type="project" value="UniProtKB-SubCell"/>
</dbReference>
<feature type="domain" description="Phosphoribosyltransferase" evidence="20">
    <location>
        <begin position="455"/>
        <end position="658"/>
    </location>
</feature>
<comment type="similarity">
    <text evidence="4 17">Belongs to the uridine kinase family.</text>
</comment>
<dbReference type="GO" id="GO:0005737">
    <property type="term" value="C:cytoplasm"/>
    <property type="evidence" value="ECO:0007669"/>
    <property type="project" value="UniProtKB-SubCell"/>
</dbReference>
<evidence type="ECO:0000256" key="18">
    <source>
        <dbReference type="SAM" id="MobiDB-lite"/>
    </source>
</evidence>
<evidence type="ECO:0000256" key="9">
    <source>
        <dbReference type="ARBA" id="ARBA00022777"/>
    </source>
</evidence>
<dbReference type="EMBL" id="WIXP02000016">
    <property type="protein sequence ID" value="KAF6198155.1"/>
    <property type="molecule type" value="Genomic_DNA"/>
</dbReference>
<organism evidence="21 22">
    <name type="scientific">Apolygus lucorum</name>
    <name type="common">Small green plant bug</name>
    <name type="synonym">Lygocoris lucorum</name>
    <dbReference type="NCBI Taxonomy" id="248454"/>
    <lineage>
        <taxon>Eukaryota</taxon>
        <taxon>Metazoa</taxon>
        <taxon>Ecdysozoa</taxon>
        <taxon>Arthropoda</taxon>
        <taxon>Hexapoda</taxon>
        <taxon>Insecta</taxon>
        <taxon>Pterygota</taxon>
        <taxon>Neoptera</taxon>
        <taxon>Paraneoptera</taxon>
        <taxon>Hemiptera</taxon>
        <taxon>Heteroptera</taxon>
        <taxon>Panheteroptera</taxon>
        <taxon>Cimicomorpha</taxon>
        <taxon>Miridae</taxon>
        <taxon>Mirini</taxon>
        <taxon>Apolygus</taxon>
    </lineage>
</organism>
<dbReference type="Gene3D" id="3.40.50.300">
    <property type="entry name" value="P-loop containing nucleotide triphosphate hydrolases"/>
    <property type="match status" value="1"/>
</dbReference>
<feature type="region of interest" description="Disordered" evidence="18">
    <location>
        <begin position="141"/>
        <end position="182"/>
    </location>
</feature>
<evidence type="ECO:0000256" key="13">
    <source>
        <dbReference type="ARBA" id="ARBA00047436"/>
    </source>
</evidence>
<dbReference type="SUPFAM" id="SSF53271">
    <property type="entry name" value="PRTase-like"/>
    <property type="match status" value="1"/>
</dbReference>
<dbReference type="Gene3D" id="3.40.50.2020">
    <property type="match status" value="1"/>
</dbReference>
<evidence type="ECO:0000256" key="3">
    <source>
        <dbReference type="ARBA" id="ARBA00004690"/>
    </source>
</evidence>
<evidence type="ECO:0000313" key="21">
    <source>
        <dbReference type="EMBL" id="KAF6198155.1"/>
    </source>
</evidence>
<dbReference type="FunFam" id="3.40.50.300:FF:000200">
    <property type="entry name" value="Uridine-cytidine kinase"/>
    <property type="match status" value="1"/>
</dbReference>
<dbReference type="InterPro" id="IPR029057">
    <property type="entry name" value="PRTase-like"/>
</dbReference>
<comment type="pathway">
    <text evidence="17">Pyrimidine metabolism; CTP biosynthesis via salvage pathway; CTP from cytidine: step 1/3.</text>
</comment>